<evidence type="ECO:0000256" key="9">
    <source>
        <dbReference type="ARBA" id="ARBA00023237"/>
    </source>
</evidence>
<feature type="domain" description="TonB-dependent receptor plug" evidence="15">
    <location>
        <begin position="137"/>
        <end position="227"/>
    </location>
</feature>
<keyword evidence="3 10" id="KW-1134">Transmembrane beta strand</keyword>
<dbReference type="Gene3D" id="2.40.170.20">
    <property type="entry name" value="TonB-dependent receptor, beta-barrel domain"/>
    <property type="match status" value="1"/>
</dbReference>
<dbReference type="InterPro" id="IPR008969">
    <property type="entry name" value="CarboxyPept-like_regulatory"/>
</dbReference>
<keyword evidence="6 11" id="KW-0798">TonB box</keyword>
<evidence type="ECO:0000256" key="4">
    <source>
        <dbReference type="ARBA" id="ARBA00022692"/>
    </source>
</evidence>
<feature type="domain" description="TonB-dependent receptor-like beta-barrel" evidence="14">
    <location>
        <begin position="384"/>
        <end position="852"/>
    </location>
</feature>
<dbReference type="Pfam" id="PF00593">
    <property type="entry name" value="TonB_dep_Rec_b-barrel"/>
    <property type="match status" value="1"/>
</dbReference>
<dbReference type="PANTHER" id="PTHR30069">
    <property type="entry name" value="TONB-DEPENDENT OUTER MEMBRANE RECEPTOR"/>
    <property type="match status" value="1"/>
</dbReference>
<keyword evidence="9 10" id="KW-0998">Cell outer membrane</keyword>
<evidence type="ECO:0000256" key="11">
    <source>
        <dbReference type="RuleBase" id="RU003357"/>
    </source>
</evidence>
<organism evidence="16">
    <name type="scientific">Rhodothermus marinus</name>
    <name type="common">Rhodothermus obamensis</name>
    <dbReference type="NCBI Taxonomy" id="29549"/>
    <lineage>
        <taxon>Bacteria</taxon>
        <taxon>Pseudomonadati</taxon>
        <taxon>Rhodothermota</taxon>
        <taxon>Rhodothermia</taxon>
        <taxon>Rhodothermales</taxon>
        <taxon>Rhodothermaceae</taxon>
        <taxon>Rhodothermus</taxon>
    </lineage>
</organism>
<feature type="signal peptide" evidence="13">
    <location>
        <begin position="1"/>
        <end position="34"/>
    </location>
</feature>
<dbReference type="InterPro" id="IPR012910">
    <property type="entry name" value="Plug_dom"/>
</dbReference>
<dbReference type="Pfam" id="PF07715">
    <property type="entry name" value="Plug"/>
    <property type="match status" value="1"/>
</dbReference>
<dbReference type="Gene3D" id="2.60.40.1120">
    <property type="entry name" value="Carboxypeptidase-like, regulatory domain"/>
    <property type="match status" value="1"/>
</dbReference>
<evidence type="ECO:0000313" key="16">
    <source>
        <dbReference type="EMBL" id="HER95805.1"/>
    </source>
</evidence>
<keyword evidence="4 10" id="KW-0812">Transmembrane</keyword>
<proteinExistence type="inferred from homology"/>
<dbReference type="AlphaFoldDB" id="A0A7V2B018"/>
<dbReference type="GO" id="GO:0015344">
    <property type="term" value="F:siderophore uptake transmembrane transporter activity"/>
    <property type="evidence" value="ECO:0007669"/>
    <property type="project" value="TreeGrafter"/>
</dbReference>
<dbReference type="EMBL" id="DSGB01000004">
    <property type="protein sequence ID" value="HER95805.1"/>
    <property type="molecule type" value="Genomic_DNA"/>
</dbReference>
<evidence type="ECO:0000256" key="8">
    <source>
        <dbReference type="ARBA" id="ARBA00023170"/>
    </source>
</evidence>
<keyword evidence="7 10" id="KW-0472">Membrane</keyword>
<protein>
    <submittedName>
        <fullName evidence="16">TonB-dependent receptor</fullName>
    </submittedName>
</protein>
<evidence type="ECO:0000256" key="12">
    <source>
        <dbReference type="SAM" id="MobiDB-lite"/>
    </source>
</evidence>
<name>A0A7V2B018_RHOMR</name>
<comment type="similarity">
    <text evidence="10 11">Belongs to the TonB-dependent receptor family.</text>
</comment>
<comment type="subcellular location">
    <subcellularLocation>
        <location evidence="1 10">Cell outer membrane</location>
        <topology evidence="1 10">Multi-pass membrane protein</topology>
    </subcellularLocation>
</comment>
<evidence type="ECO:0000259" key="15">
    <source>
        <dbReference type="Pfam" id="PF07715"/>
    </source>
</evidence>
<dbReference type="InterPro" id="IPR000531">
    <property type="entry name" value="Beta-barrel_TonB"/>
</dbReference>
<comment type="caution">
    <text evidence="16">The sequence shown here is derived from an EMBL/GenBank/DDBJ whole genome shotgun (WGS) entry which is preliminary data.</text>
</comment>
<dbReference type="InterPro" id="IPR039426">
    <property type="entry name" value="TonB-dep_rcpt-like"/>
</dbReference>
<evidence type="ECO:0000256" key="7">
    <source>
        <dbReference type="ARBA" id="ARBA00023136"/>
    </source>
</evidence>
<dbReference type="PANTHER" id="PTHR30069:SF29">
    <property type="entry name" value="HEMOGLOBIN AND HEMOGLOBIN-HAPTOGLOBIN-BINDING PROTEIN 1-RELATED"/>
    <property type="match status" value="1"/>
</dbReference>
<evidence type="ECO:0000256" key="13">
    <source>
        <dbReference type="SAM" id="SignalP"/>
    </source>
</evidence>
<keyword evidence="5 13" id="KW-0732">Signal</keyword>
<evidence type="ECO:0000256" key="5">
    <source>
        <dbReference type="ARBA" id="ARBA00022729"/>
    </source>
</evidence>
<reference evidence="16" key="1">
    <citation type="journal article" date="2020" name="mSystems">
        <title>Genome- and Community-Level Interaction Insights into Carbon Utilization and Element Cycling Functions of Hydrothermarchaeota in Hydrothermal Sediment.</title>
        <authorList>
            <person name="Zhou Z."/>
            <person name="Liu Y."/>
            <person name="Xu W."/>
            <person name="Pan J."/>
            <person name="Luo Z.H."/>
            <person name="Li M."/>
        </authorList>
    </citation>
    <scope>NUCLEOTIDE SEQUENCE [LARGE SCALE GENOMIC DNA]</scope>
    <source>
        <strain evidence="16">SpSt-143</strain>
    </source>
</reference>
<evidence type="ECO:0000256" key="1">
    <source>
        <dbReference type="ARBA" id="ARBA00004571"/>
    </source>
</evidence>
<dbReference type="InterPro" id="IPR036942">
    <property type="entry name" value="Beta-barrel_TonB_sf"/>
</dbReference>
<evidence type="ECO:0000256" key="3">
    <source>
        <dbReference type="ARBA" id="ARBA00022452"/>
    </source>
</evidence>
<keyword evidence="2 10" id="KW-0813">Transport</keyword>
<evidence type="ECO:0000256" key="6">
    <source>
        <dbReference type="ARBA" id="ARBA00023077"/>
    </source>
</evidence>
<evidence type="ECO:0000256" key="2">
    <source>
        <dbReference type="ARBA" id="ARBA00022448"/>
    </source>
</evidence>
<gene>
    <name evidence="16" type="ORF">ENO59_04730</name>
</gene>
<sequence length="908" mass="100484">MPKGVPRSAYLITAMRVRLLASLWLGLVTQAAWAQSGKLAGRVTDAQGTPLPGATVFVEGTTLGAAADIEGDYVVLRIPPGTYRVRFSMVGYQTKLVEGVVIASNQTTTLNISLEEALLTGQEVVVVADRPVVDVTLTSTMATVSRQEIEQLPVQRLEDLVNLQAGVVDGHFRGGRLGEVQYQVDGVTVNNPFNNQSMLTLDRSVLQEVQVIQGTFDAEYGQALSGVVNAVLRSGAPDRYEFMVEAFGGDYLSPGSDSMWVRTAQGRMRVARFPFIDRFDPQSIRNLQASFSGPLPLVPHTTFLLNGQRYENQGHLMGQRRFRPLADDSTNFERGIFVENGDWAIVPMQFERRWSFLGKLSNRSLSNVVLNYQAVGGWVRRKQYNHAFRFNPDGTRTIREFSISHGLDVTYTPTPTTFAELSWRHNVFDHKNVRFEDVHHPLYFEYGAPQGSPVYEDGAVVQGVDLGRFVQHTNALVVKLALTSQVTKVHLVKAGLEVQPFILKFGVPGLITQGDIGGRQGLVVREDSIGARVLTYKPVQGAAFVQDRVEWGNLRIRLGLRLEFFDANGRVPSDWENPANAIPGAPPSRLVPTSVKWAIAPRLGVSFPILANASVFFSYGHFYQMPGLGLLFDNADYTILRDLQAGNVSYTVMGNPDLKPEFTALYEFGFKAALTADLGVDVNLFYKDIRDLLGVAFQSTYTAAEYARFTNVDFGHVRGFTLSLDQRRLGPLSVAIDYTYQEALGNSSDPRETANRAAAGEDPRPRQVPLNWDQRHTLNVSVLLSQAERYALTGILRLASGQPYTPTLGSGFGAELEPNSGRKPSAVLIDVQAEKYFRLAGLPLVLFARVFNVLDTHYFNGFVFADTGSPFYTLNPIAQRNPDPARLYPPRRVEFGIRLQGSWSANAR</sequence>
<evidence type="ECO:0000256" key="10">
    <source>
        <dbReference type="PROSITE-ProRule" id="PRU01360"/>
    </source>
</evidence>
<accession>A0A7V2B018</accession>
<feature type="compositionally biased region" description="Basic and acidic residues" evidence="12">
    <location>
        <begin position="749"/>
        <end position="765"/>
    </location>
</feature>
<dbReference type="GO" id="GO:0044718">
    <property type="term" value="P:siderophore transmembrane transport"/>
    <property type="evidence" value="ECO:0007669"/>
    <property type="project" value="TreeGrafter"/>
</dbReference>
<dbReference type="Gene3D" id="2.170.130.10">
    <property type="entry name" value="TonB-dependent receptor, plug domain"/>
    <property type="match status" value="1"/>
</dbReference>
<dbReference type="InterPro" id="IPR037066">
    <property type="entry name" value="Plug_dom_sf"/>
</dbReference>
<dbReference type="GO" id="GO:0009279">
    <property type="term" value="C:cell outer membrane"/>
    <property type="evidence" value="ECO:0007669"/>
    <property type="project" value="UniProtKB-SubCell"/>
</dbReference>
<evidence type="ECO:0000259" key="14">
    <source>
        <dbReference type="Pfam" id="PF00593"/>
    </source>
</evidence>
<dbReference type="Pfam" id="PF13715">
    <property type="entry name" value="CarbopepD_reg_2"/>
    <property type="match status" value="1"/>
</dbReference>
<keyword evidence="8 16" id="KW-0675">Receptor</keyword>
<dbReference type="SUPFAM" id="SSF49464">
    <property type="entry name" value="Carboxypeptidase regulatory domain-like"/>
    <property type="match status" value="1"/>
</dbReference>
<feature type="chain" id="PRO_5030590197" evidence="13">
    <location>
        <begin position="35"/>
        <end position="908"/>
    </location>
</feature>
<dbReference type="PROSITE" id="PS52016">
    <property type="entry name" value="TONB_DEPENDENT_REC_3"/>
    <property type="match status" value="1"/>
</dbReference>
<feature type="region of interest" description="Disordered" evidence="12">
    <location>
        <begin position="746"/>
        <end position="769"/>
    </location>
</feature>
<dbReference type="SUPFAM" id="SSF56935">
    <property type="entry name" value="Porins"/>
    <property type="match status" value="1"/>
</dbReference>